<evidence type="ECO:0000313" key="2">
    <source>
        <dbReference type="Proteomes" id="UP001057402"/>
    </source>
</evidence>
<reference evidence="2" key="1">
    <citation type="journal article" date="2023" name="Front. Plant Sci.">
        <title>Chromosomal-level genome assembly of Melastoma candidum provides insights into trichome evolution.</title>
        <authorList>
            <person name="Zhong Y."/>
            <person name="Wu W."/>
            <person name="Sun C."/>
            <person name="Zou P."/>
            <person name="Liu Y."/>
            <person name="Dai S."/>
            <person name="Zhou R."/>
        </authorList>
    </citation>
    <scope>NUCLEOTIDE SEQUENCE [LARGE SCALE GENOMIC DNA]</scope>
</reference>
<protein>
    <submittedName>
        <fullName evidence="1">Uncharacterized protein</fullName>
    </submittedName>
</protein>
<sequence>MGRHSSCCYKQKLRKGLWSPEEDEKLARHITLYGHGCWSSVSKLAGLMRCGKSCRLRWINYLRPDLKRGTFSQQEEDLVIELHAILGNQWSQIASHLPGRTDNEIKNLWNSSIKKKLIQRGIDPKTHKPLPGAKSKSNPTAAAFSSSSDVTGKYSSTGFSSSIANLSSIKLHQCDNIPSDPSPTRDLFPGQGSRTSSMTAKPPRIFPFQEVNYGPTGTILFPPESTSALCFPHQGYNPFGPTTSANEKWFFTMGSTGQRDARLHNLSAQEPEDVKWSDYLNIPYLRQNHQEKQSTLPQNHGMVAETKFIPSTYVPSSSSSSADNVDIGGNNRELPPSQAADIYSKDIRRLAETYGNY</sequence>
<proteinExistence type="predicted"/>
<gene>
    <name evidence="1" type="ORF">MLD38_017911</name>
</gene>
<accession>A0ACB9QS63</accession>
<evidence type="ECO:0000313" key="1">
    <source>
        <dbReference type="EMBL" id="KAI4369474.1"/>
    </source>
</evidence>
<comment type="caution">
    <text evidence="1">The sequence shown here is derived from an EMBL/GenBank/DDBJ whole genome shotgun (WGS) entry which is preliminary data.</text>
</comment>
<keyword evidence="2" id="KW-1185">Reference proteome</keyword>
<dbReference type="EMBL" id="CM042884">
    <property type="protein sequence ID" value="KAI4369474.1"/>
    <property type="molecule type" value="Genomic_DNA"/>
</dbReference>
<dbReference type="Proteomes" id="UP001057402">
    <property type="component" value="Chromosome 5"/>
</dbReference>
<name>A0ACB9QS63_9MYRT</name>
<organism evidence="1 2">
    <name type="scientific">Melastoma candidum</name>
    <dbReference type="NCBI Taxonomy" id="119954"/>
    <lineage>
        <taxon>Eukaryota</taxon>
        <taxon>Viridiplantae</taxon>
        <taxon>Streptophyta</taxon>
        <taxon>Embryophyta</taxon>
        <taxon>Tracheophyta</taxon>
        <taxon>Spermatophyta</taxon>
        <taxon>Magnoliopsida</taxon>
        <taxon>eudicotyledons</taxon>
        <taxon>Gunneridae</taxon>
        <taxon>Pentapetalae</taxon>
        <taxon>rosids</taxon>
        <taxon>malvids</taxon>
        <taxon>Myrtales</taxon>
        <taxon>Melastomataceae</taxon>
        <taxon>Melastomatoideae</taxon>
        <taxon>Melastomateae</taxon>
        <taxon>Melastoma</taxon>
    </lineage>
</organism>